<dbReference type="Pfam" id="PF12706">
    <property type="entry name" value="Lactamase_B_2"/>
    <property type="match status" value="1"/>
</dbReference>
<dbReference type="Proteomes" id="UP001241110">
    <property type="component" value="Unassembled WGS sequence"/>
</dbReference>
<dbReference type="GO" id="GO:0016787">
    <property type="term" value="F:hydrolase activity"/>
    <property type="evidence" value="ECO:0007669"/>
    <property type="project" value="UniProtKB-KW"/>
</dbReference>
<evidence type="ECO:0000313" key="3">
    <source>
        <dbReference type="EMBL" id="MDJ1480714.1"/>
    </source>
</evidence>
<dbReference type="AlphaFoldDB" id="A0AAE3QPX3"/>
<comment type="caution">
    <text evidence="3">The sequence shown here is derived from an EMBL/GenBank/DDBJ whole genome shotgun (WGS) entry which is preliminary data.</text>
</comment>
<proteinExistence type="predicted"/>
<feature type="domain" description="Metallo-beta-lactamase" evidence="2">
    <location>
        <begin position="19"/>
        <end position="211"/>
    </location>
</feature>
<dbReference type="RefSeq" id="WP_313977613.1">
    <property type="nucleotide sequence ID" value="NZ_JASJOS010000004.1"/>
</dbReference>
<dbReference type="EMBL" id="JASJOS010000004">
    <property type="protein sequence ID" value="MDJ1480714.1"/>
    <property type="molecule type" value="Genomic_DNA"/>
</dbReference>
<keyword evidence="1" id="KW-0378">Hydrolase</keyword>
<name>A0AAE3QPX3_9BACT</name>
<dbReference type="Gene3D" id="3.60.15.10">
    <property type="entry name" value="Ribonuclease Z/Hydroxyacylglutathione hydrolase-like"/>
    <property type="match status" value="1"/>
</dbReference>
<dbReference type="InterPro" id="IPR001279">
    <property type="entry name" value="Metallo-B-lactamas"/>
</dbReference>
<dbReference type="PANTHER" id="PTHR43546">
    <property type="entry name" value="UPF0173 METAL-DEPENDENT HYDROLASE MJ1163-RELATED"/>
    <property type="match status" value="1"/>
</dbReference>
<dbReference type="PANTHER" id="PTHR43546:SF9">
    <property type="entry name" value="L-ASCORBATE-6-PHOSPHATE LACTONASE ULAG-RELATED"/>
    <property type="match status" value="1"/>
</dbReference>
<dbReference type="InterPro" id="IPR036866">
    <property type="entry name" value="RibonucZ/Hydroxyglut_hydro"/>
</dbReference>
<evidence type="ECO:0000256" key="1">
    <source>
        <dbReference type="ARBA" id="ARBA00022801"/>
    </source>
</evidence>
<organism evidence="3 4">
    <name type="scientific">Xanthocytophaga flava</name>
    <dbReference type="NCBI Taxonomy" id="3048013"/>
    <lineage>
        <taxon>Bacteria</taxon>
        <taxon>Pseudomonadati</taxon>
        <taxon>Bacteroidota</taxon>
        <taxon>Cytophagia</taxon>
        <taxon>Cytophagales</taxon>
        <taxon>Rhodocytophagaceae</taxon>
        <taxon>Xanthocytophaga</taxon>
    </lineage>
</organism>
<evidence type="ECO:0000313" key="4">
    <source>
        <dbReference type="Proteomes" id="UP001241110"/>
    </source>
</evidence>
<sequence>MKIQLIRNATLKFYYGGNTFLIDPYFASKHSQRSFAGKSLNPTVELPVSVEDILSGIEMVLVSHLHPDHFDETAQLALPKELPLFCHPTHLNTILGMNFTRITSVEDQLYWRNLEIIRTPGEHGVGEIGQRMGDVAGFILKAAGEPTIYWMGDTIWYPKLEEIIQTHKPHIIITHSGGNRFSDDTPAIVMDKEQTIDLCKFASGSIVIATHLDALDHGSVTRDDLRVYAEQQGVTASQLHIPADGELLEF</sequence>
<dbReference type="InterPro" id="IPR050114">
    <property type="entry name" value="UPF0173_UPF0282_UlaG_hydrolase"/>
</dbReference>
<accession>A0AAE3QPX3</accession>
<gene>
    <name evidence="3" type="ORF">QNI16_09480</name>
</gene>
<dbReference type="SUPFAM" id="SSF56281">
    <property type="entry name" value="Metallo-hydrolase/oxidoreductase"/>
    <property type="match status" value="1"/>
</dbReference>
<evidence type="ECO:0000259" key="2">
    <source>
        <dbReference type="Pfam" id="PF12706"/>
    </source>
</evidence>
<protein>
    <submittedName>
        <fullName evidence="3">MBL fold metallo-hydrolase</fullName>
    </submittedName>
</protein>
<reference evidence="3" key="1">
    <citation type="submission" date="2023-05" db="EMBL/GenBank/DDBJ databases">
        <authorList>
            <person name="Zhang X."/>
        </authorList>
    </citation>
    <scope>NUCLEOTIDE SEQUENCE</scope>
    <source>
        <strain evidence="3">YF14B1</strain>
    </source>
</reference>